<dbReference type="Proteomes" id="UP001515500">
    <property type="component" value="Chromosome 1"/>
</dbReference>
<dbReference type="RefSeq" id="XP_039127946.1">
    <property type="nucleotide sequence ID" value="XM_039272012.1"/>
</dbReference>
<dbReference type="InterPro" id="IPR036388">
    <property type="entry name" value="WH-like_DNA-bd_sf"/>
</dbReference>
<sequence>MGAPKQKWTAEEESALKAGVIKYGAGKWRAILKDPEFSGTLCLRSNVDLKDKWRNLTVTASGWGSRERARLALKKGKDVPKHDDNPLALEVVEDEFDDEIIDAKPLAISAENLHINRPQKASLKLESLIFEAIMSLKEPSGSNKTDIAIYIEDRLVTPPEDLKKLLSAKLKALTASGKLIKVKRKYRAATGPSASEGRKSNGLLSEGRPRDTSKLEKDGPKMLLKSEIDAELASMRNMTAKEAAAAAARAVAEAEAAMAEAEEAMREAEEAEAEAEAAQAFAEAAMRTLNNRTAAKQKPRA</sequence>
<evidence type="ECO:0000256" key="6">
    <source>
        <dbReference type="ARBA" id="ARBA00023015"/>
    </source>
</evidence>
<keyword evidence="8" id="KW-0238">DNA-binding</keyword>
<dbReference type="GO" id="GO:0000781">
    <property type="term" value="C:chromosome, telomeric region"/>
    <property type="evidence" value="ECO:0007669"/>
    <property type="project" value="UniProtKB-SubCell"/>
</dbReference>
<dbReference type="PROSITE" id="PS51294">
    <property type="entry name" value="HTH_MYB"/>
    <property type="match status" value="1"/>
</dbReference>
<dbReference type="PANTHER" id="PTHR46267">
    <property type="entry name" value="SINGLE MYB HISTONE 4"/>
    <property type="match status" value="1"/>
</dbReference>
<proteinExistence type="predicted"/>
<evidence type="ECO:0000313" key="18">
    <source>
        <dbReference type="RefSeq" id="XP_039127851.1"/>
    </source>
</evidence>
<evidence type="ECO:0000259" key="14">
    <source>
        <dbReference type="PROSITE" id="PS51294"/>
    </source>
</evidence>
<dbReference type="InterPro" id="IPR005818">
    <property type="entry name" value="Histone_H1/H5_H15"/>
</dbReference>
<reference evidence="16" key="2">
    <citation type="submission" date="2025-05" db="UniProtKB">
        <authorList>
            <consortium name="RefSeq"/>
        </authorList>
    </citation>
    <scope>NUCLEOTIDE SEQUENCE [LARGE SCALE GENOMIC DNA]</scope>
</reference>
<dbReference type="Pfam" id="PF00249">
    <property type="entry name" value="Myb_DNA-binding"/>
    <property type="match status" value="1"/>
</dbReference>
<dbReference type="PANTHER" id="PTHR46267:SF2">
    <property type="entry name" value="SINGLE MYB HISTONE 1"/>
    <property type="match status" value="1"/>
</dbReference>
<feature type="domain" description="H15" evidence="15">
    <location>
        <begin position="121"/>
        <end position="190"/>
    </location>
</feature>
<protein>
    <submittedName>
        <fullName evidence="17 18">Single myb histone 6-like</fullName>
    </submittedName>
</protein>
<dbReference type="InterPro" id="IPR044597">
    <property type="entry name" value="SMH1-6"/>
</dbReference>
<dbReference type="PROSITE" id="PS51504">
    <property type="entry name" value="H15"/>
    <property type="match status" value="1"/>
</dbReference>
<dbReference type="FunFam" id="1.10.10.60:FF:000168">
    <property type="entry name" value="Telomere repeat-binding factor 1"/>
    <property type="match status" value="1"/>
</dbReference>
<evidence type="ECO:0000313" key="21">
    <source>
        <dbReference type="RefSeq" id="XP_039127955.1"/>
    </source>
</evidence>
<evidence type="ECO:0000256" key="2">
    <source>
        <dbReference type="ARBA" id="ARBA00004604"/>
    </source>
</evidence>
<dbReference type="SMART" id="SM00526">
    <property type="entry name" value="H15"/>
    <property type="match status" value="1"/>
</dbReference>
<dbReference type="AlphaFoldDB" id="A0AB40BLT7"/>
<dbReference type="GO" id="GO:0006334">
    <property type="term" value="P:nucleosome assembly"/>
    <property type="evidence" value="ECO:0007669"/>
    <property type="project" value="InterPro"/>
</dbReference>
<evidence type="ECO:0000256" key="7">
    <source>
        <dbReference type="ARBA" id="ARBA00023054"/>
    </source>
</evidence>
<keyword evidence="7 11" id="KW-0175">Coiled coil</keyword>
<organism evidence="16 21">
    <name type="scientific">Dioscorea cayennensis subsp. rotundata</name>
    <name type="common">White Guinea yam</name>
    <name type="synonym">Dioscorea rotundata</name>
    <dbReference type="NCBI Taxonomy" id="55577"/>
    <lineage>
        <taxon>Eukaryota</taxon>
        <taxon>Viridiplantae</taxon>
        <taxon>Streptophyta</taxon>
        <taxon>Embryophyta</taxon>
        <taxon>Tracheophyta</taxon>
        <taxon>Spermatophyta</taxon>
        <taxon>Magnoliopsida</taxon>
        <taxon>Liliopsida</taxon>
        <taxon>Dioscoreales</taxon>
        <taxon>Dioscoreaceae</taxon>
        <taxon>Dioscorea</taxon>
    </lineage>
</organism>
<keyword evidence="9" id="KW-0804">Transcription</keyword>
<dbReference type="RefSeq" id="XP_039128074.1">
    <property type="nucleotide sequence ID" value="XM_039272140.1"/>
</dbReference>
<evidence type="ECO:0000313" key="23">
    <source>
        <dbReference type="RefSeq" id="XP_039128074.1"/>
    </source>
</evidence>
<dbReference type="RefSeq" id="XP_039127787.1">
    <property type="nucleotide sequence ID" value="XM_039271853.1"/>
</dbReference>
<evidence type="ECO:0000313" key="20">
    <source>
        <dbReference type="RefSeq" id="XP_039127946.1"/>
    </source>
</evidence>
<dbReference type="PROSITE" id="PS50090">
    <property type="entry name" value="MYB_LIKE"/>
    <property type="match status" value="1"/>
</dbReference>
<feature type="coiled-coil region" evidence="11">
    <location>
        <begin position="240"/>
        <end position="288"/>
    </location>
</feature>
<keyword evidence="6" id="KW-0805">Transcription regulation</keyword>
<evidence type="ECO:0000256" key="10">
    <source>
        <dbReference type="ARBA" id="ARBA00023242"/>
    </source>
</evidence>
<keyword evidence="5" id="KW-0779">Telomere</keyword>
<keyword evidence="4" id="KW-0158">Chromosome</keyword>
<feature type="region of interest" description="Disordered" evidence="12">
    <location>
        <begin position="190"/>
        <end position="221"/>
    </location>
</feature>
<dbReference type="InterPro" id="IPR036390">
    <property type="entry name" value="WH_DNA-bd_sf"/>
</dbReference>
<reference evidence="18 19" key="1">
    <citation type="submission" date="2025-04" db="UniProtKB">
        <authorList>
            <consortium name="RefSeq"/>
        </authorList>
    </citation>
    <scope>IDENTIFICATION</scope>
</reference>
<evidence type="ECO:0000313" key="17">
    <source>
        <dbReference type="RefSeq" id="XP_039127787.1"/>
    </source>
</evidence>
<dbReference type="SUPFAM" id="SSF46785">
    <property type="entry name" value="Winged helix' DNA-binding domain"/>
    <property type="match status" value="1"/>
</dbReference>
<evidence type="ECO:0000313" key="22">
    <source>
        <dbReference type="RefSeq" id="XP_039128005.1"/>
    </source>
</evidence>
<dbReference type="InterPro" id="IPR001005">
    <property type="entry name" value="SANT/Myb"/>
</dbReference>
<evidence type="ECO:0000256" key="8">
    <source>
        <dbReference type="ARBA" id="ARBA00023125"/>
    </source>
</evidence>
<dbReference type="RefSeq" id="XP_039128005.1">
    <property type="nucleotide sequence ID" value="XM_039272071.1"/>
</dbReference>
<dbReference type="GeneID" id="120263847"/>
<dbReference type="InterPro" id="IPR017930">
    <property type="entry name" value="Myb_dom"/>
</dbReference>
<evidence type="ECO:0000259" key="13">
    <source>
        <dbReference type="PROSITE" id="PS50090"/>
    </source>
</evidence>
<dbReference type="GO" id="GO:0003691">
    <property type="term" value="F:double-stranded telomeric DNA binding"/>
    <property type="evidence" value="ECO:0007669"/>
    <property type="project" value="InterPro"/>
</dbReference>
<accession>A0AB40BLT7</accession>
<evidence type="ECO:0000256" key="9">
    <source>
        <dbReference type="ARBA" id="ARBA00023163"/>
    </source>
</evidence>
<gene>
    <name evidence="17 18 19 20 21 22 23" type="primary">LOC120263847</name>
</gene>
<dbReference type="Gene3D" id="1.10.10.60">
    <property type="entry name" value="Homeodomain-like"/>
    <property type="match status" value="1"/>
</dbReference>
<name>A0AB40BLT7_DIOCR</name>
<dbReference type="RefSeq" id="XP_039127851.1">
    <property type="nucleotide sequence ID" value="XM_039271917.1"/>
</dbReference>
<evidence type="ECO:0000256" key="4">
    <source>
        <dbReference type="ARBA" id="ARBA00022454"/>
    </source>
</evidence>
<evidence type="ECO:0000256" key="5">
    <source>
        <dbReference type="ARBA" id="ARBA00022895"/>
    </source>
</evidence>
<feature type="domain" description="HTH myb-type" evidence="14">
    <location>
        <begin position="1"/>
        <end position="61"/>
    </location>
</feature>
<dbReference type="InterPro" id="IPR009057">
    <property type="entry name" value="Homeodomain-like_sf"/>
</dbReference>
<dbReference type="Pfam" id="PF00538">
    <property type="entry name" value="Linker_histone"/>
    <property type="match status" value="1"/>
</dbReference>
<evidence type="ECO:0000256" key="11">
    <source>
        <dbReference type="SAM" id="Coils"/>
    </source>
</evidence>
<evidence type="ECO:0000256" key="12">
    <source>
        <dbReference type="SAM" id="MobiDB-lite"/>
    </source>
</evidence>
<dbReference type="RefSeq" id="XP_039127923.1">
    <property type="nucleotide sequence ID" value="XM_039271989.1"/>
</dbReference>
<evidence type="ECO:0000313" key="16">
    <source>
        <dbReference type="Proteomes" id="UP001515500"/>
    </source>
</evidence>
<dbReference type="GO" id="GO:0005730">
    <property type="term" value="C:nucleolus"/>
    <property type="evidence" value="ECO:0007669"/>
    <property type="project" value="UniProtKB-SubCell"/>
</dbReference>
<evidence type="ECO:0000256" key="1">
    <source>
        <dbReference type="ARBA" id="ARBA00004574"/>
    </source>
</evidence>
<comment type="subcellular location">
    <subcellularLocation>
        <location evidence="1">Chromosome</location>
        <location evidence="1">Telomere</location>
    </subcellularLocation>
    <subcellularLocation>
        <location evidence="2">Nucleus</location>
        <location evidence="2">Nucleolus</location>
    </subcellularLocation>
</comment>
<evidence type="ECO:0000256" key="3">
    <source>
        <dbReference type="ARBA" id="ARBA00011414"/>
    </source>
</evidence>
<dbReference type="CDD" id="cd11660">
    <property type="entry name" value="SANT_TRF"/>
    <property type="match status" value="1"/>
</dbReference>
<dbReference type="SMART" id="SM00717">
    <property type="entry name" value="SANT"/>
    <property type="match status" value="1"/>
</dbReference>
<feature type="domain" description="Myb-like" evidence="13">
    <location>
        <begin position="5"/>
        <end position="57"/>
    </location>
</feature>
<keyword evidence="16" id="KW-1185">Reference proteome</keyword>
<dbReference type="Gene3D" id="1.10.10.10">
    <property type="entry name" value="Winged helix-like DNA-binding domain superfamily/Winged helix DNA-binding domain"/>
    <property type="match status" value="1"/>
</dbReference>
<dbReference type="RefSeq" id="XP_039127955.1">
    <property type="nucleotide sequence ID" value="XM_039272021.1"/>
</dbReference>
<dbReference type="SUPFAM" id="SSF46689">
    <property type="entry name" value="Homeodomain-like"/>
    <property type="match status" value="1"/>
</dbReference>
<dbReference type="GO" id="GO:0000786">
    <property type="term" value="C:nucleosome"/>
    <property type="evidence" value="ECO:0007669"/>
    <property type="project" value="InterPro"/>
</dbReference>
<evidence type="ECO:0000259" key="15">
    <source>
        <dbReference type="PROSITE" id="PS51504"/>
    </source>
</evidence>
<comment type="subunit">
    <text evidence="3">Forms a homodimer and heterodimers.</text>
</comment>
<evidence type="ECO:0000313" key="19">
    <source>
        <dbReference type="RefSeq" id="XP_039127923.1"/>
    </source>
</evidence>
<keyword evidence="10" id="KW-0539">Nucleus</keyword>
<feature type="compositionally biased region" description="Basic and acidic residues" evidence="12">
    <location>
        <begin position="207"/>
        <end position="221"/>
    </location>
</feature>